<keyword evidence="6" id="KW-0175">Coiled coil</keyword>
<dbReference type="AlphaFoldDB" id="A0AAV8WKI1"/>
<evidence type="ECO:0000313" key="8">
    <source>
        <dbReference type="EMBL" id="KAJ8927265.1"/>
    </source>
</evidence>
<feature type="domain" description="Myb/SANT-like DNA-binding" evidence="7">
    <location>
        <begin position="11"/>
        <end position="87"/>
    </location>
</feature>
<name>A0AAV8WKI1_9CUCU</name>
<accession>A0AAV8WKI1</accession>
<organism evidence="8 9">
    <name type="scientific">Rhamnusium bicolor</name>
    <dbReference type="NCBI Taxonomy" id="1586634"/>
    <lineage>
        <taxon>Eukaryota</taxon>
        <taxon>Metazoa</taxon>
        <taxon>Ecdysozoa</taxon>
        <taxon>Arthropoda</taxon>
        <taxon>Hexapoda</taxon>
        <taxon>Insecta</taxon>
        <taxon>Pterygota</taxon>
        <taxon>Neoptera</taxon>
        <taxon>Endopterygota</taxon>
        <taxon>Coleoptera</taxon>
        <taxon>Polyphaga</taxon>
        <taxon>Cucujiformia</taxon>
        <taxon>Chrysomeloidea</taxon>
        <taxon>Cerambycidae</taxon>
        <taxon>Lepturinae</taxon>
        <taxon>Rhagiini</taxon>
        <taxon>Rhamnusium</taxon>
    </lineage>
</organism>
<evidence type="ECO:0000313" key="9">
    <source>
        <dbReference type="Proteomes" id="UP001162156"/>
    </source>
</evidence>
<comment type="function">
    <text evidence="5">Involved in transvection phenomena (= synapsis-dependent gene expression), where the synaptic pairing of chromosomes carrying genes with which zeste interacts influences the expression of these genes. Zeste binds to DNA and stimulates transcription from a nearby promoter.</text>
</comment>
<evidence type="ECO:0000256" key="2">
    <source>
        <dbReference type="ARBA" id="ARBA00016807"/>
    </source>
</evidence>
<sequence>IYRMESGGSKRARNFTDMERNLLFDLVMEQMHIIENKKTDATTIRHKNEAWAQLTQKYNSNCQTGPRNQKQLHALYDILKQKSRKNLHDDKKNSYKTGGGTFTPLSDELDYKIATMLKPQYQPLTNVFDSSVTYFQGRLMLQKLEQNYTKYKKSNNEKENVPKAENVLQAENVHEVKQFVTQESGPSSAREMIVVPLSGCTLTPSAPQHNASETANIEHQIKEIELKLKQKYLELKDKQIQLKNIEMVHIKRLQEIDLEIKEKELEIRNWEHDMKENSYKLYLEK</sequence>
<gene>
    <name evidence="8" type="ORF">NQ314_020266</name>
</gene>
<feature type="non-terminal residue" evidence="8">
    <location>
        <position position="1"/>
    </location>
</feature>
<dbReference type="PANTHER" id="PTHR21411">
    <property type="entry name" value="APONTIC"/>
    <property type="match status" value="1"/>
</dbReference>
<evidence type="ECO:0000256" key="1">
    <source>
        <dbReference type="ARBA" id="ARBA00011764"/>
    </source>
</evidence>
<feature type="coiled-coil region" evidence="6">
    <location>
        <begin position="221"/>
        <end position="273"/>
    </location>
</feature>
<comment type="subunit">
    <text evidence="1">Self-associates forming complexes of several hundred monomers.</text>
</comment>
<protein>
    <recommendedName>
        <fullName evidence="2">Regulatory protein zeste</fullName>
    </recommendedName>
</protein>
<dbReference type="PANTHER" id="PTHR21411:SF0">
    <property type="entry name" value="REGULATORY PROTEIN ZESTE"/>
    <property type="match status" value="1"/>
</dbReference>
<keyword evidence="4" id="KW-0804">Transcription</keyword>
<reference evidence="8" key="1">
    <citation type="journal article" date="2023" name="Insect Mol. Biol.">
        <title>Genome sequencing provides insights into the evolution of gene families encoding plant cell wall-degrading enzymes in longhorned beetles.</title>
        <authorList>
            <person name="Shin N.R."/>
            <person name="Okamura Y."/>
            <person name="Kirsch R."/>
            <person name="Pauchet Y."/>
        </authorList>
    </citation>
    <scope>NUCLEOTIDE SEQUENCE</scope>
    <source>
        <tissue evidence="8">Midgut</tissue>
    </source>
</reference>
<keyword evidence="9" id="KW-1185">Reference proteome</keyword>
<evidence type="ECO:0000259" key="7">
    <source>
        <dbReference type="Pfam" id="PF13873"/>
    </source>
</evidence>
<dbReference type="InterPro" id="IPR028002">
    <property type="entry name" value="Myb_DNA-bind_5"/>
</dbReference>
<dbReference type="Proteomes" id="UP001162156">
    <property type="component" value="Unassembled WGS sequence"/>
</dbReference>
<evidence type="ECO:0000256" key="5">
    <source>
        <dbReference type="ARBA" id="ARBA00025466"/>
    </source>
</evidence>
<evidence type="ECO:0000256" key="3">
    <source>
        <dbReference type="ARBA" id="ARBA00023015"/>
    </source>
</evidence>
<dbReference type="Pfam" id="PF13873">
    <property type="entry name" value="Myb_DNA-bind_5"/>
    <property type="match status" value="1"/>
</dbReference>
<keyword evidence="3" id="KW-0805">Transcription regulation</keyword>
<proteinExistence type="predicted"/>
<comment type="caution">
    <text evidence="8">The sequence shown here is derived from an EMBL/GenBank/DDBJ whole genome shotgun (WGS) entry which is preliminary data.</text>
</comment>
<evidence type="ECO:0000256" key="4">
    <source>
        <dbReference type="ARBA" id="ARBA00023163"/>
    </source>
</evidence>
<evidence type="ECO:0000256" key="6">
    <source>
        <dbReference type="SAM" id="Coils"/>
    </source>
</evidence>
<dbReference type="EMBL" id="JANEYF010005702">
    <property type="protein sequence ID" value="KAJ8927265.1"/>
    <property type="molecule type" value="Genomic_DNA"/>
</dbReference>